<keyword evidence="3" id="KW-1185">Reference proteome</keyword>
<keyword evidence="1" id="KW-0472">Membrane</keyword>
<accession>A0A0L6JWC4</accession>
<dbReference type="AlphaFoldDB" id="A0A0L6JWC4"/>
<feature type="transmembrane region" description="Helical" evidence="1">
    <location>
        <begin position="31"/>
        <end position="52"/>
    </location>
</feature>
<dbReference type="eggNOG" id="ENOG503314C">
    <property type="taxonomic scope" value="Bacteria"/>
</dbReference>
<sequence>MKKRLMYFTLSILCFLSCIIIVKLFDDNLFIRGFTGDIIVILLIYFLVKAIYDVKPSHLAILVLGLGFITEFLQYAKLIRLLGLEQNTIAKLIIGSVFDPFDLIAYTLGAITVYIIDTKLIRH</sequence>
<evidence type="ECO:0000313" key="2">
    <source>
        <dbReference type="EMBL" id="KNY30034.1"/>
    </source>
</evidence>
<dbReference type="STRING" id="398512.Bccel_5311"/>
<evidence type="ECO:0000313" key="3">
    <source>
        <dbReference type="Proteomes" id="UP000036923"/>
    </source>
</evidence>
<feature type="transmembrane region" description="Helical" evidence="1">
    <location>
        <begin position="88"/>
        <end position="116"/>
    </location>
</feature>
<keyword evidence="1" id="KW-0812">Transmembrane</keyword>
<evidence type="ECO:0000256" key="1">
    <source>
        <dbReference type="SAM" id="Phobius"/>
    </source>
</evidence>
<organism evidence="2 3">
    <name type="scientific">Pseudobacteroides cellulosolvens ATCC 35603 = DSM 2933</name>
    <dbReference type="NCBI Taxonomy" id="398512"/>
    <lineage>
        <taxon>Bacteria</taxon>
        <taxon>Bacillati</taxon>
        <taxon>Bacillota</taxon>
        <taxon>Clostridia</taxon>
        <taxon>Eubacteriales</taxon>
        <taxon>Oscillospiraceae</taxon>
        <taxon>Pseudobacteroides</taxon>
    </lineage>
</organism>
<feature type="transmembrane region" description="Helical" evidence="1">
    <location>
        <begin position="7"/>
        <end position="25"/>
    </location>
</feature>
<reference evidence="3" key="1">
    <citation type="submission" date="2015-07" db="EMBL/GenBank/DDBJ databases">
        <title>Near-Complete Genome Sequence of the Cellulolytic Bacterium Bacteroides (Pseudobacteroides) cellulosolvens ATCC 35603.</title>
        <authorList>
            <person name="Dassa B."/>
            <person name="Utturkar S.M."/>
            <person name="Klingeman D.M."/>
            <person name="Hurt R.A."/>
            <person name="Keller M."/>
            <person name="Xu J."/>
            <person name="Reddy Y.H.K."/>
            <person name="Borovok I."/>
            <person name="Grinberg I.R."/>
            <person name="Lamed R."/>
            <person name="Zhivin O."/>
            <person name="Bayer E.A."/>
            <person name="Brown S.D."/>
        </authorList>
    </citation>
    <scope>NUCLEOTIDE SEQUENCE [LARGE SCALE GENOMIC DNA]</scope>
    <source>
        <strain evidence="3">DSM 2933</strain>
    </source>
</reference>
<dbReference type="OrthoDB" id="5360192at2"/>
<comment type="caution">
    <text evidence="2">The sequence shown here is derived from an EMBL/GenBank/DDBJ whole genome shotgun (WGS) entry which is preliminary data.</text>
</comment>
<protein>
    <recommendedName>
        <fullName evidence="4">DUF2809 domain-containing protein</fullName>
    </recommendedName>
</protein>
<proteinExistence type="predicted"/>
<dbReference type="Pfam" id="PF10990">
    <property type="entry name" value="DUF2809"/>
    <property type="match status" value="1"/>
</dbReference>
<dbReference type="EMBL" id="LGTC01000001">
    <property type="protein sequence ID" value="KNY30034.1"/>
    <property type="molecule type" value="Genomic_DNA"/>
</dbReference>
<evidence type="ECO:0008006" key="4">
    <source>
        <dbReference type="Google" id="ProtNLM"/>
    </source>
</evidence>
<dbReference type="InterPro" id="IPR021257">
    <property type="entry name" value="DUF2809"/>
</dbReference>
<gene>
    <name evidence="2" type="ORF">Bccel_5311</name>
</gene>
<name>A0A0L6JWC4_9FIRM</name>
<dbReference type="Proteomes" id="UP000036923">
    <property type="component" value="Unassembled WGS sequence"/>
</dbReference>
<feature type="transmembrane region" description="Helical" evidence="1">
    <location>
        <begin position="59"/>
        <end position="76"/>
    </location>
</feature>
<keyword evidence="1" id="KW-1133">Transmembrane helix</keyword>
<dbReference type="RefSeq" id="WP_036944838.1">
    <property type="nucleotide sequence ID" value="NZ_JQKC01000036.1"/>
</dbReference>